<sequence>MGARLTTERVHFASQGTRCAGWLAFPGGSGPHPGVVLVHGLGATHEMLTAQYDQRFAASRLATPAFDYRHSGGDHFRTYHRPPAAELLTEQTAFLQNQSNVQID</sequence>
<name>A0AAJ3NQJ8_9MYCO</name>
<evidence type="ECO:0000313" key="1">
    <source>
        <dbReference type="EMBL" id="ORW71693.1"/>
    </source>
</evidence>
<accession>A0AAJ3NQJ8</accession>
<dbReference type="EMBL" id="LQPR01000028">
    <property type="protein sequence ID" value="ORW71693.1"/>
    <property type="molecule type" value="Genomic_DNA"/>
</dbReference>
<reference evidence="1 2" key="1">
    <citation type="submission" date="2016-01" db="EMBL/GenBank/DDBJ databases">
        <title>The new phylogeny of the genus Mycobacterium.</title>
        <authorList>
            <person name="Tarcisio F."/>
            <person name="Conor M."/>
            <person name="Antonella G."/>
            <person name="Elisabetta G."/>
            <person name="Giulia F.S."/>
            <person name="Sara T."/>
            <person name="Anna F."/>
            <person name="Clotilde B."/>
            <person name="Roberto B."/>
            <person name="Veronica D.S."/>
            <person name="Fabio R."/>
            <person name="Monica P."/>
            <person name="Olivier J."/>
            <person name="Enrico T."/>
            <person name="Nicola S."/>
        </authorList>
    </citation>
    <scope>NUCLEOTIDE SEQUENCE [LARGE SCALE GENOMIC DNA]</scope>
    <source>
        <strain evidence="1 2">DSM 44616</strain>
    </source>
</reference>
<evidence type="ECO:0000313" key="2">
    <source>
        <dbReference type="Proteomes" id="UP000193387"/>
    </source>
</evidence>
<keyword evidence="2" id="KW-1185">Reference proteome</keyword>
<proteinExistence type="predicted"/>
<organism evidence="1 2">
    <name type="scientific">Mycobacterium saskatchewanense</name>
    <dbReference type="NCBI Taxonomy" id="220927"/>
    <lineage>
        <taxon>Bacteria</taxon>
        <taxon>Bacillati</taxon>
        <taxon>Actinomycetota</taxon>
        <taxon>Actinomycetes</taxon>
        <taxon>Mycobacteriales</taxon>
        <taxon>Mycobacteriaceae</taxon>
        <taxon>Mycobacterium</taxon>
        <taxon>Mycobacterium simiae complex</taxon>
    </lineage>
</organism>
<comment type="caution">
    <text evidence="1">The sequence shown here is derived from an EMBL/GenBank/DDBJ whole genome shotgun (WGS) entry which is preliminary data.</text>
</comment>
<dbReference type="InterPro" id="IPR029058">
    <property type="entry name" value="AB_hydrolase_fold"/>
</dbReference>
<gene>
    <name evidence="1" type="ORF">AWC23_13070</name>
</gene>
<protein>
    <recommendedName>
        <fullName evidence="3">Alpha/beta hydrolase</fullName>
    </recommendedName>
</protein>
<evidence type="ECO:0008006" key="3">
    <source>
        <dbReference type="Google" id="ProtNLM"/>
    </source>
</evidence>
<dbReference type="Gene3D" id="3.40.50.1820">
    <property type="entry name" value="alpha/beta hydrolase"/>
    <property type="match status" value="1"/>
</dbReference>
<dbReference type="AlphaFoldDB" id="A0AAJ3NQJ8"/>
<dbReference type="Proteomes" id="UP000193387">
    <property type="component" value="Unassembled WGS sequence"/>
</dbReference>
<dbReference type="SUPFAM" id="SSF53474">
    <property type="entry name" value="alpha/beta-Hydrolases"/>
    <property type="match status" value="1"/>
</dbReference>